<protein>
    <submittedName>
        <fullName evidence="1">Uncharacterized protein</fullName>
    </submittedName>
</protein>
<reference evidence="1" key="2">
    <citation type="submission" date="2023-05" db="EMBL/GenBank/DDBJ databases">
        <authorList>
            <consortium name="Lawrence Berkeley National Laboratory"/>
            <person name="Steindorff A."/>
            <person name="Hensen N."/>
            <person name="Bonometti L."/>
            <person name="Westerberg I."/>
            <person name="Brannstrom I.O."/>
            <person name="Guillou S."/>
            <person name="Cros-Aarteil S."/>
            <person name="Calhoun S."/>
            <person name="Haridas S."/>
            <person name="Kuo A."/>
            <person name="Mondo S."/>
            <person name="Pangilinan J."/>
            <person name="Riley R."/>
            <person name="Labutti K."/>
            <person name="Andreopoulos B."/>
            <person name="Lipzen A."/>
            <person name="Chen C."/>
            <person name="Yanf M."/>
            <person name="Daum C."/>
            <person name="Ng V."/>
            <person name="Clum A."/>
            <person name="Ohm R."/>
            <person name="Martin F."/>
            <person name="Silar P."/>
            <person name="Natvig D."/>
            <person name="Lalanne C."/>
            <person name="Gautier V."/>
            <person name="Ament-Velasquez S.L."/>
            <person name="Kruys A."/>
            <person name="Hutchinson M.I."/>
            <person name="Powell A.J."/>
            <person name="Barry K."/>
            <person name="Miller A.N."/>
            <person name="Grigoriev I.V."/>
            <person name="Debuchy R."/>
            <person name="Gladieux P."/>
            <person name="Thoren M.H."/>
            <person name="Johannesson H."/>
        </authorList>
    </citation>
    <scope>NUCLEOTIDE SEQUENCE</scope>
    <source>
        <strain evidence="1">CBS 123565</strain>
    </source>
</reference>
<evidence type="ECO:0000313" key="2">
    <source>
        <dbReference type="Proteomes" id="UP001304895"/>
    </source>
</evidence>
<comment type="caution">
    <text evidence="1">The sequence shown here is derived from an EMBL/GenBank/DDBJ whole genome shotgun (WGS) entry which is preliminary data.</text>
</comment>
<dbReference type="Proteomes" id="UP001304895">
    <property type="component" value="Unassembled WGS sequence"/>
</dbReference>
<proteinExistence type="predicted"/>
<dbReference type="AlphaFoldDB" id="A0AAN6UQA0"/>
<sequence>MTLGLPLDRDLWMADVMEGLASTHLSGGVMLCHASTFHTCSLGTAAAAGYSRILKIEMEASWPGGLLRVVSGGQGCESWFGIWNTAQLRGDFVSGISGVYGARGNENGGLGRRYYCLAAVSQARVGRWLEVVVVVQWVDFLSFPSLPCHYVFWCLAWWASV</sequence>
<name>A0AAN6UQA0_9PEZI</name>
<keyword evidence="2" id="KW-1185">Reference proteome</keyword>
<reference evidence="1" key="1">
    <citation type="journal article" date="2023" name="Mol. Phylogenet. Evol.">
        <title>Genome-scale phylogeny and comparative genomics of the fungal order Sordariales.</title>
        <authorList>
            <person name="Hensen N."/>
            <person name="Bonometti L."/>
            <person name="Westerberg I."/>
            <person name="Brannstrom I.O."/>
            <person name="Guillou S."/>
            <person name="Cros-Aarteil S."/>
            <person name="Calhoun S."/>
            <person name="Haridas S."/>
            <person name="Kuo A."/>
            <person name="Mondo S."/>
            <person name="Pangilinan J."/>
            <person name="Riley R."/>
            <person name="LaButti K."/>
            <person name="Andreopoulos B."/>
            <person name="Lipzen A."/>
            <person name="Chen C."/>
            <person name="Yan M."/>
            <person name="Daum C."/>
            <person name="Ng V."/>
            <person name="Clum A."/>
            <person name="Steindorff A."/>
            <person name="Ohm R.A."/>
            <person name="Martin F."/>
            <person name="Silar P."/>
            <person name="Natvig D.O."/>
            <person name="Lalanne C."/>
            <person name="Gautier V."/>
            <person name="Ament-Velasquez S.L."/>
            <person name="Kruys A."/>
            <person name="Hutchinson M.I."/>
            <person name="Powell A.J."/>
            <person name="Barry K."/>
            <person name="Miller A.N."/>
            <person name="Grigoriev I.V."/>
            <person name="Debuchy R."/>
            <person name="Gladieux P."/>
            <person name="Hiltunen Thoren M."/>
            <person name="Johannesson H."/>
        </authorList>
    </citation>
    <scope>NUCLEOTIDE SEQUENCE</scope>
    <source>
        <strain evidence="1">CBS 123565</strain>
    </source>
</reference>
<evidence type="ECO:0000313" key="1">
    <source>
        <dbReference type="EMBL" id="KAK4136969.1"/>
    </source>
</evidence>
<gene>
    <name evidence="1" type="ORF">BT67DRAFT_197014</name>
</gene>
<organism evidence="1 2">
    <name type="scientific">Trichocladium antarcticum</name>
    <dbReference type="NCBI Taxonomy" id="1450529"/>
    <lineage>
        <taxon>Eukaryota</taxon>
        <taxon>Fungi</taxon>
        <taxon>Dikarya</taxon>
        <taxon>Ascomycota</taxon>
        <taxon>Pezizomycotina</taxon>
        <taxon>Sordariomycetes</taxon>
        <taxon>Sordariomycetidae</taxon>
        <taxon>Sordariales</taxon>
        <taxon>Chaetomiaceae</taxon>
        <taxon>Trichocladium</taxon>
    </lineage>
</organism>
<dbReference type="EMBL" id="MU853403">
    <property type="protein sequence ID" value="KAK4136969.1"/>
    <property type="molecule type" value="Genomic_DNA"/>
</dbReference>
<accession>A0AAN6UQA0</accession>